<evidence type="ECO:0000256" key="24">
    <source>
        <dbReference type="ARBA" id="ARBA00046376"/>
    </source>
</evidence>
<evidence type="ECO:0000256" key="12">
    <source>
        <dbReference type="ARBA" id="ARBA00044891"/>
    </source>
</evidence>
<comment type="catalytic activity">
    <reaction evidence="16">
        <text>L-lysyl-L-lysine(out) = L-lysyl-L-lysine(in)</text>
        <dbReference type="Rhea" id="RHEA:79403"/>
        <dbReference type="ChEBI" id="CHEBI:229956"/>
    </reaction>
</comment>
<evidence type="ECO:0000313" key="28">
    <source>
        <dbReference type="EMBL" id="OQV18910.1"/>
    </source>
</evidence>
<evidence type="ECO:0000256" key="8">
    <source>
        <dbReference type="ARBA" id="ARBA00044876"/>
    </source>
</evidence>
<comment type="function">
    <text evidence="23">Lysosomal dipeptide uniporter that selectively exports lysine, arginine or histidine-containing dipeptides with a net positive charge from the lysosome lumen into the cytosol. Could play a role in a specific type of protein O-glycosylation indirectly regulating macrophages migration and tissue invasion. Also essential for liver homeostasis.</text>
</comment>
<evidence type="ECO:0000256" key="6">
    <source>
        <dbReference type="ARBA" id="ARBA00023136"/>
    </source>
</evidence>
<accession>A0A1W0WUQ6</accession>
<comment type="catalytic activity">
    <reaction evidence="10">
        <text>L-alpha-aminoacyl-L-arginine(out) = L-alpha-aminoacyl-L-arginine(in)</text>
        <dbReference type="Rhea" id="RHEA:79367"/>
        <dbReference type="ChEBI" id="CHEBI:229968"/>
    </reaction>
</comment>
<dbReference type="EMBL" id="MTYJ01000044">
    <property type="protein sequence ID" value="OQV18910.1"/>
    <property type="molecule type" value="Genomic_DNA"/>
</dbReference>
<keyword evidence="7" id="KW-0458">Lysosome</keyword>
<comment type="catalytic activity">
    <reaction evidence="15">
        <text>L-arginyl-L-alpha-amino acid(out) = L-arginyl-L-alpha-amino acid(in)</text>
        <dbReference type="Rhea" id="RHEA:79371"/>
        <dbReference type="ChEBI" id="CHEBI:84315"/>
    </reaction>
</comment>
<comment type="caution">
    <text evidence="28">The sequence shown here is derived from an EMBL/GenBank/DDBJ whole genome shotgun (WGS) entry which is preliminary data.</text>
</comment>
<dbReference type="Pfam" id="PF07690">
    <property type="entry name" value="MFS_1"/>
    <property type="match status" value="1"/>
</dbReference>
<dbReference type="SUPFAM" id="SSF103473">
    <property type="entry name" value="MFS general substrate transporter"/>
    <property type="match status" value="1"/>
</dbReference>
<feature type="transmembrane region" description="Helical" evidence="25">
    <location>
        <begin position="182"/>
        <end position="202"/>
    </location>
</feature>
<sequence>MNRWVFLFFSSLTFFTAEFFVDQSAPLVSRLSGTAEACNNGTDNTCLDFTATQFNSLFVAHFWAGGLAALCTGFIIGKFGVWFTSCGTAGLLLVGLLLFTIGPYSASTTIAFWVMLFGRLIFALGYFAQIVLSHQVKAHWFFGRELGVAYGIYHDSSRLSMIFAYASLGSIVRRVGLQNTLWITFAICMLAPICAITAGWIYKKYASNTIDTAVFTGGFAGRPHEFGLRKCIELAPDYWIIAGMIFCYFGGIFTTLADFPKYLTEVYGYSETKAGQLTGIIPDIAIITPLFGYLIDRFGRRDIFNFTGTLLFFFGLIGIAFIPGFMPPLACLFIAISFAIMTVSFWSSIPVITPPSHVGVAMGIGIGLQALAAGLLLLITGFLLDQMTISVVQRWMNFFILLATLAGLSWLLSGASIYLDRKNPKRPLRRRHQLPAVPEDMAFEDAGELSPLMKEIQKPDDRYAQYSPMLTAVIT</sequence>
<feature type="signal peptide" evidence="26">
    <location>
        <begin position="1"/>
        <end position="17"/>
    </location>
</feature>
<protein>
    <recommendedName>
        <fullName evidence="21">Lysosomal dipeptide transporter MFSD1</fullName>
    </recommendedName>
    <alternativeName>
        <fullName evidence="22">Major facilitator superfamily domain-containing protein 1</fullName>
    </alternativeName>
</protein>
<comment type="catalytic activity">
    <reaction evidence="9">
        <text>L-histidyl-glycine(out) = L-histidyl-glycine(in)</text>
        <dbReference type="Rhea" id="RHEA:79395"/>
        <dbReference type="ChEBI" id="CHEBI:229957"/>
    </reaction>
</comment>
<evidence type="ECO:0000256" key="7">
    <source>
        <dbReference type="ARBA" id="ARBA00023228"/>
    </source>
</evidence>
<gene>
    <name evidence="28" type="ORF">BV898_06972</name>
</gene>
<evidence type="ECO:0000256" key="5">
    <source>
        <dbReference type="ARBA" id="ARBA00022989"/>
    </source>
</evidence>
<comment type="catalytic activity">
    <reaction evidence="19">
        <text>L-alanyl-L-lysine(out) = L-alanyl-L-lysine(in)</text>
        <dbReference type="Rhea" id="RHEA:79415"/>
        <dbReference type="ChEBI" id="CHEBI:192470"/>
    </reaction>
</comment>
<name>A0A1W0WUQ6_HYPEX</name>
<comment type="catalytic activity">
    <reaction evidence="13">
        <text>L-alpha-aminoacyl-L-lysine(out) = L-alpha-aminoacyl-L-lysine(in)</text>
        <dbReference type="Rhea" id="RHEA:79383"/>
        <dbReference type="ChEBI" id="CHEBI:229966"/>
    </reaction>
</comment>
<comment type="catalytic activity">
    <reaction evidence="17">
        <text>L-arginyl-glycine(out) = L-arginyl-glycine(in)</text>
        <dbReference type="Rhea" id="RHEA:79391"/>
        <dbReference type="ChEBI" id="CHEBI:229955"/>
    </reaction>
</comment>
<evidence type="ECO:0000256" key="1">
    <source>
        <dbReference type="ARBA" id="ARBA00004155"/>
    </source>
</evidence>
<evidence type="ECO:0000256" key="14">
    <source>
        <dbReference type="ARBA" id="ARBA00044898"/>
    </source>
</evidence>
<keyword evidence="26" id="KW-0732">Signal</keyword>
<evidence type="ECO:0000256" key="26">
    <source>
        <dbReference type="SAM" id="SignalP"/>
    </source>
</evidence>
<feature type="transmembrane region" description="Helical" evidence="25">
    <location>
        <begin position="277"/>
        <end position="296"/>
    </location>
</feature>
<comment type="catalytic activity">
    <reaction evidence="20">
        <text>L-lysyl-glycine(out) = L-lysyl-glycine(in)</text>
        <dbReference type="Rhea" id="RHEA:79407"/>
        <dbReference type="ChEBI" id="CHEBI:191202"/>
    </reaction>
</comment>
<feature type="transmembrane region" description="Helical" evidence="25">
    <location>
        <begin position="58"/>
        <end position="76"/>
    </location>
</feature>
<organism evidence="28 29">
    <name type="scientific">Hypsibius exemplaris</name>
    <name type="common">Freshwater tardigrade</name>
    <dbReference type="NCBI Taxonomy" id="2072580"/>
    <lineage>
        <taxon>Eukaryota</taxon>
        <taxon>Metazoa</taxon>
        <taxon>Ecdysozoa</taxon>
        <taxon>Tardigrada</taxon>
        <taxon>Eutardigrada</taxon>
        <taxon>Parachela</taxon>
        <taxon>Hypsibioidea</taxon>
        <taxon>Hypsibiidae</taxon>
        <taxon>Hypsibius</taxon>
    </lineage>
</organism>
<dbReference type="PANTHER" id="PTHR23512">
    <property type="entry name" value="MAJOR FACILITATOR SUPERFAMILY DOMAIN-CONTAINING PROTEIN 1"/>
    <property type="match status" value="1"/>
</dbReference>
<dbReference type="GO" id="GO:0022857">
    <property type="term" value="F:transmembrane transporter activity"/>
    <property type="evidence" value="ECO:0007669"/>
    <property type="project" value="InterPro"/>
</dbReference>
<feature type="transmembrane region" description="Helical" evidence="25">
    <location>
        <begin position="81"/>
        <end position="104"/>
    </location>
</feature>
<evidence type="ECO:0000256" key="11">
    <source>
        <dbReference type="ARBA" id="ARBA00044884"/>
    </source>
</evidence>
<evidence type="ECO:0000256" key="25">
    <source>
        <dbReference type="SAM" id="Phobius"/>
    </source>
</evidence>
<evidence type="ECO:0000256" key="22">
    <source>
        <dbReference type="ARBA" id="ARBA00045018"/>
    </source>
</evidence>
<dbReference type="PROSITE" id="PS50850">
    <property type="entry name" value="MFS"/>
    <property type="match status" value="1"/>
</dbReference>
<keyword evidence="6 25" id="KW-0472">Membrane</keyword>
<feature type="transmembrane region" description="Helical" evidence="25">
    <location>
        <begin position="303"/>
        <end position="326"/>
    </location>
</feature>
<evidence type="ECO:0000256" key="2">
    <source>
        <dbReference type="ARBA" id="ARBA00008335"/>
    </source>
</evidence>
<comment type="subcellular location">
    <subcellularLocation>
        <location evidence="1">Lysosome membrane</location>
        <topology evidence="1">Multi-pass membrane protein</topology>
    </subcellularLocation>
</comment>
<feature type="domain" description="Major facilitator superfamily (MFS) profile" evidence="27">
    <location>
        <begin position="1"/>
        <end position="421"/>
    </location>
</feature>
<evidence type="ECO:0000256" key="18">
    <source>
        <dbReference type="ARBA" id="ARBA00044912"/>
    </source>
</evidence>
<keyword evidence="5 25" id="KW-1133">Transmembrane helix</keyword>
<evidence type="ECO:0000256" key="10">
    <source>
        <dbReference type="ARBA" id="ARBA00044881"/>
    </source>
</evidence>
<dbReference type="GO" id="GO:0005765">
    <property type="term" value="C:lysosomal membrane"/>
    <property type="evidence" value="ECO:0007669"/>
    <property type="project" value="UniProtKB-SubCell"/>
</dbReference>
<feature type="transmembrane region" description="Helical" evidence="25">
    <location>
        <begin position="332"/>
        <end position="353"/>
    </location>
</feature>
<proteinExistence type="inferred from homology"/>
<evidence type="ECO:0000256" key="15">
    <source>
        <dbReference type="ARBA" id="ARBA00044899"/>
    </source>
</evidence>
<evidence type="ECO:0000256" key="17">
    <source>
        <dbReference type="ARBA" id="ARBA00044903"/>
    </source>
</evidence>
<comment type="subunit">
    <text evidence="24">Homodimer. Interacts with lysosomal protein GLMP (via lumenal domain); the interaction starts while both proteins are still in the endoplasmic reticulum and is required for stabilization of MFSD1 in lysosomes but has no direct effect on its targeting to lysosomes or transporter activity.</text>
</comment>
<evidence type="ECO:0000256" key="4">
    <source>
        <dbReference type="ARBA" id="ARBA00022692"/>
    </source>
</evidence>
<comment type="catalytic activity">
    <reaction evidence="18">
        <text>L-histidyl-L-alpha-amino acid(out) = L-histidyl-L-alpha-amino acid(in)</text>
        <dbReference type="Rhea" id="RHEA:79379"/>
        <dbReference type="ChEBI" id="CHEBI:229964"/>
    </reaction>
</comment>
<dbReference type="InterPro" id="IPR052187">
    <property type="entry name" value="MFSD1"/>
</dbReference>
<evidence type="ECO:0000256" key="20">
    <source>
        <dbReference type="ARBA" id="ARBA00044924"/>
    </source>
</evidence>
<evidence type="ECO:0000259" key="27">
    <source>
        <dbReference type="PROSITE" id="PS50850"/>
    </source>
</evidence>
<evidence type="ECO:0000256" key="16">
    <source>
        <dbReference type="ARBA" id="ARBA00044900"/>
    </source>
</evidence>
<comment type="similarity">
    <text evidence="2">Belongs to the major facilitator superfamily.</text>
</comment>
<dbReference type="InterPro" id="IPR020846">
    <property type="entry name" value="MFS_dom"/>
</dbReference>
<comment type="catalytic activity">
    <reaction evidence="12">
        <text>L-lysyl-L-alpha-amino acid(out) = L-lysyl-L-alpha-amino acid(in)</text>
        <dbReference type="Rhea" id="RHEA:79387"/>
        <dbReference type="ChEBI" id="CHEBI:229965"/>
    </reaction>
</comment>
<dbReference type="InterPro" id="IPR011701">
    <property type="entry name" value="MFS"/>
</dbReference>
<evidence type="ECO:0000256" key="23">
    <source>
        <dbReference type="ARBA" id="ARBA00045709"/>
    </source>
</evidence>
<feature type="chain" id="PRO_5013388852" description="Lysosomal dipeptide transporter MFSD1" evidence="26">
    <location>
        <begin position="18"/>
        <end position="475"/>
    </location>
</feature>
<comment type="catalytic activity">
    <reaction evidence="14">
        <text>L-aspartyl-L-lysine(out) = L-aspartyl-L-lysine(in)</text>
        <dbReference type="Rhea" id="RHEA:79411"/>
        <dbReference type="ChEBI" id="CHEBI:229953"/>
    </reaction>
</comment>
<evidence type="ECO:0000256" key="3">
    <source>
        <dbReference type="ARBA" id="ARBA00022448"/>
    </source>
</evidence>
<evidence type="ECO:0000313" key="29">
    <source>
        <dbReference type="Proteomes" id="UP000192578"/>
    </source>
</evidence>
<keyword evidence="29" id="KW-1185">Reference proteome</keyword>
<feature type="transmembrane region" description="Helical" evidence="25">
    <location>
        <begin position="238"/>
        <end position="257"/>
    </location>
</feature>
<comment type="catalytic activity">
    <reaction evidence="8">
        <text>L-lysyl-L-alanine(out) = L-lysyl-L-alanine(in)</text>
        <dbReference type="Rhea" id="RHEA:79399"/>
        <dbReference type="ChEBI" id="CHEBI:229954"/>
    </reaction>
</comment>
<evidence type="ECO:0000256" key="13">
    <source>
        <dbReference type="ARBA" id="ARBA00044893"/>
    </source>
</evidence>
<dbReference type="Proteomes" id="UP000192578">
    <property type="component" value="Unassembled WGS sequence"/>
</dbReference>
<keyword evidence="4 25" id="KW-0812">Transmembrane</keyword>
<keyword evidence="3" id="KW-0813">Transport</keyword>
<dbReference type="AlphaFoldDB" id="A0A1W0WUQ6"/>
<feature type="transmembrane region" description="Helical" evidence="25">
    <location>
        <begin position="360"/>
        <end position="383"/>
    </location>
</feature>
<dbReference type="InterPro" id="IPR036259">
    <property type="entry name" value="MFS_trans_sf"/>
</dbReference>
<comment type="catalytic activity">
    <reaction evidence="11">
        <text>L-alpha-aminoacyl-L-histidine(out) = L-alpha-aminoacyl-L-histidine(in)</text>
        <dbReference type="Rhea" id="RHEA:79375"/>
        <dbReference type="ChEBI" id="CHEBI:229967"/>
    </reaction>
</comment>
<dbReference type="Gene3D" id="1.20.1250.20">
    <property type="entry name" value="MFS general substrate transporter like domains"/>
    <property type="match status" value="2"/>
</dbReference>
<evidence type="ECO:0000256" key="21">
    <source>
        <dbReference type="ARBA" id="ARBA00044985"/>
    </source>
</evidence>
<feature type="transmembrane region" description="Helical" evidence="25">
    <location>
        <begin position="395"/>
        <end position="419"/>
    </location>
</feature>
<reference evidence="29" key="1">
    <citation type="submission" date="2017-01" db="EMBL/GenBank/DDBJ databases">
        <title>Comparative genomics of anhydrobiosis in the tardigrade Hypsibius dujardini.</title>
        <authorList>
            <person name="Yoshida Y."/>
            <person name="Koutsovoulos G."/>
            <person name="Laetsch D."/>
            <person name="Stevens L."/>
            <person name="Kumar S."/>
            <person name="Horikawa D."/>
            <person name="Ishino K."/>
            <person name="Komine S."/>
            <person name="Tomita M."/>
            <person name="Blaxter M."/>
            <person name="Arakawa K."/>
        </authorList>
    </citation>
    <scope>NUCLEOTIDE SEQUENCE [LARGE SCALE GENOMIC DNA]</scope>
    <source>
        <strain evidence="29">Z151</strain>
    </source>
</reference>
<dbReference type="OrthoDB" id="424834at2759"/>
<evidence type="ECO:0000256" key="9">
    <source>
        <dbReference type="ARBA" id="ARBA00044878"/>
    </source>
</evidence>
<feature type="transmembrane region" description="Helical" evidence="25">
    <location>
        <begin position="110"/>
        <end position="132"/>
    </location>
</feature>
<dbReference type="PANTHER" id="PTHR23512:SF3">
    <property type="entry name" value="MAJOR FACILITATOR SUPERFAMILY DOMAIN-CONTAINING PROTEIN 1"/>
    <property type="match status" value="1"/>
</dbReference>
<evidence type="ECO:0000256" key="19">
    <source>
        <dbReference type="ARBA" id="ARBA00044919"/>
    </source>
</evidence>